<proteinExistence type="predicted"/>
<feature type="region of interest" description="Disordered" evidence="1">
    <location>
        <begin position="31"/>
        <end position="61"/>
    </location>
</feature>
<evidence type="ECO:0000313" key="3">
    <source>
        <dbReference type="EMBL" id="APT33563.1"/>
    </source>
</evidence>
<evidence type="ECO:0000256" key="1">
    <source>
        <dbReference type="SAM" id="MobiDB-lite"/>
    </source>
</evidence>
<protein>
    <submittedName>
        <fullName evidence="3">Uncharacterized protein</fullName>
    </submittedName>
</protein>
<dbReference type="EMBL" id="CP015367">
    <property type="protein sequence ID" value="APT33563.1"/>
    <property type="molecule type" value="Genomic_DNA"/>
</dbReference>
<evidence type="ECO:0000313" key="4">
    <source>
        <dbReference type="Proteomes" id="UP000185487"/>
    </source>
</evidence>
<dbReference type="SUPFAM" id="SSF111364">
    <property type="entry name" value="Tsx-like channel"/>
    <property type="match status" value="1"/>
</dbReference>
<feature type="signal peptide" evidence="2">
    <location>
        <begin position="1"/>
        <end position="33"/>
    </location>
</feature>
<dbReference type="InterPro" id="IPR036777">
    <property type="entry name" value="Channel_Tsx-like_sf"/>
</dbReference>
<reference evidence="3 4" key="1">
    <citation type="submission" date="2016-04" db="EMBL/GenBank/DDBJ databases">
        <title>Complete genome sequencing and analysis of CBMB27, Methylobacterium phyllosphaerae isolated from leaf tissues of rice (Oryza sativa L.).</title>
        <authorList>
            <person name="Lee Y."/>
            <person name="Hwangbo K."/>
            <person name="Chung H."/>
            <person name="Yoo J."/>
            <person name="Kim K.Y."/>
            <person name="Sa T.M."/>
            <person name="Um Y."/>
            <person name="Madhaiyan M."/>
        </authorList>
    </citation>
    <scope>NUCLEOTIDE SEQUENCE [LARGE SCALE GENOMIC DNA]</scope>
    <source>
        <strain evidence="3 4">CBMB27</strain>
    </source>
</reference>
<dbReference type="PROSITE" id="PS51257">
    <property type="entry name" value="PROKAR_LIPOPROTEIN"/>
    <property type="match status" value="1"/>
</dbReference>
<sequence length="388" mass="41392">MTGLRLLSRMRPFSAAGLLILACGSGPVGLARAEPSPDSATSPAPEVAGAAGGTRVPGARAPARAERQEAGVSVAAATVMAAPPPSYLGFSDTVVSYRFQGPSAEPGLFVRRPDGTAQGGFAPREVPKNVVNVFHADSWAYGTNLISLDILTSGSQDPAGDKRRPFKDYGATEIYLIYRGVLSLNKIFDTETFAIPGFVKDVGLSFGADINTKDTYFDAEKRAGTFGLSFAFDVPAGFVNLKVQGYKDFSRNGFAGNGPTPGIPGNGAVPGFDYSHFRSVEFKLTPEFEITYTIPLPFTGLPLSLAGFNTIILPKGRYGTINQNDTQLEFASQTNLVLDVGQLLAGTPNRVEVFAGFQYWRNKFGADPRRTINTEEKALIAGVAYHLK</sequence>
<keyword evidence="4" id="KW-1185">Reference proteome</keyword>
<name>A0ABM6G7L9_9HYPH</name>
<feature type="compositionally biased region" description="Low complexity" evidence="1">
    <location>
        <begin position="47"/>
        <end position="61"/>
    </location>
</feature>
<dbReference type="Gene3D" id="2.40.230.20">
    <property type="entry name" value="Nucleoside-specific channel-forming protein, Tsx-like"/>
    <property type="match status" value="1"/>
</dbReference>
<dbReference type="Proteomes" id="UP000185487">
    <property type="component" value="Chromosome"/>
</dbReference>
<feature type="chain" id="PRO_5045862000" evidence="2">
    <location>
        <begin position="34"/>
        <end position="388"/>
    </location>
</feature>
<gene>
    <name evidence="3" type="ORF">MCBMB27_04272</name>
</gene>
<organism evidence="3 4">
    <name type="scientific">Methylobacterium phyllosphaerae</name>
    <dbReference type="NCBI Taxonomy" id="418223"/>
    <lineage>
        <taxon>Bacteria</taxon>
        <taxon>Pseudomonadati</taxon>
        <taxon>Pseudomonadota</taxon>
        <taxon>Alphaproteobacteria</taxon>
        <taxon>Hyphomicrobiales</taxon>
        <taxon>Methylobacteriaceae</taxon>
        <taxon>Methylobacterium</taxon>
    </lineage>
</organism>
<evidence type="ECO:0000256" key="2">
    <source>
        <dbReference type="SAM" id="SignalP"/>
    </source>
</evidence>
<keyword evidence="2" id="KW-0732">Signal</keyword>
<accession>A0ABM6G7L9</accession>